<keyword evidence="9" id="KW-1185">Reference proteome</keyword>
<dbReference type="GO" id="GO:0005886">
    <property type="term" value="C:plasma membrane"/>
    <property type="evidence" value="ECO:0007669"/>
    <property type="project" value="TreeGrafter"/>
</dbReference>
<dbReference type="GO" id="GO:0022857">
    <property type="term" value="F:transmembrane transporter activity"/>
    <property type="evidence" value="ECO:0007669"/>
    <property type="project" value="InterPro"/>
</dbReference>
<evidence type="ECO:0000256" key="3">
    <source>
        <dbReference type="ARBA" id="ARBA00022989"/>
    </source>
</evidence>
<feature type="compositionally biased region" description="Basic and acidic residues" evidence="5">
    <location>
        <begin position="555"/>
        <end position="564"/>
    </location>
</feature>
<protein>
    <submittedName>
        <fullName evidence="8">MFS general substrate transporter</fullName>
    </submittedName>
</protein>
<feature type="transmembrane region" description="Helical" evidence="6">
    <location>
        <begin position="116"/>
        <end position="135"/>
    </location>
</feature>
<feature type="transmembrane region" description="Helical" evidence="6">
    <location>
        <begin position="237"/>
        <end position="258"/>
    </location>
</feature>
<dbReference type="Gene3D" id="1.20.1250.20">
    <property type="entry name" value="MFS general substrate transporter like domains"/>
    <property type="match status" value="1"/>
</dbReference>
<evidence type="ECO:0000256" key="1">
    <source>
        <dbReference type="ARBA" id="ARBA00004141"/>
    </source>
</evidence>
<evidence type="ECO:0000256" key="6">
    <source>
        <dbReference type="SAM" id="Phobius"/>
    </source>
</evidence>
<feature type="region of interest" description="Disordered" evidence="5">
    <location>
        <begin position="555"/>
        <end position="618"/>
    </location>
</feature>
<dbReference type="EMBL" id="ML977143">
    <property type="protein sequence ID" value="KAF1990156.1"/>
    <property type="molecule type" value="Genomic_DNA"/>
</dbReference>
<dbReference type="Pfam" id="PF07690">
    <property type="entry name" value="MFS_1"/>
    <property type="match status" value="1"/>
</dbReference>
<evidence type="ECO:0000256" key="4">
    <source>
        <dbReference type="ARBA" id="ARBA00023136"/>
    </source>
</evidence>
<evidence type="ECO:0000256" key="5">
    <source>
        <dbReference type="SAM" id="MobiDB-lite"/>
    </source>
</evidence>
<feature type="compositionally biased region" description="Low complexity" evidence="5">
    <location>
        <begin position="575"/>
        <end position="585"/>
    </location>
</feature>
<feature type="transmembrane region" description="Helical" evidence="6">
    <location>
        <begin position="270"/>
        <end position="287"/>
    </location>
</feature>
<feature type="transmembrane region" description="Helical" evidence="6">
    <location>
        <begin position="515"/>
        <end position="534"/>
    </location>
</feature>
<feature type="compositionally biased region" description="Basic and acidic residues" evidence="5">
    <location>
        <begin position="598"/>
        <end position="612"/>
    </location>
</feature>
<accession>A0A6G1HAA7</accession>
<keyword evidence="2 6" id="KW-0812">Transmembrane</keyword>
<evidence type="ECO:0000313" key="9">
    <source>
        <dbReference type="Proteomes" id="UP000800041"/>
    </source>
</evidence>
<dbReference type="SUPFAM" id="SSF103473">
    <property type="entry name" value="MFS general substrate transporter"/>
    <property type="match status" value="1"/>
</dbReference>
<reference evidence="8" key="1">
    <citation type="journal article" date="2020" name="Stud. Mycol.">
        <title>101 Dothideomycetes genomes: a test case for predicting lifestyles and emergence of pathogens.</title>
        <authorList>
            <person name="Haridas S."/>
            <person name="Albert R."/>
            <person name="Binder M."/>
            <person name="Bloem J."/>
            <person name="Labutti K."/>
            <person name="Salamov A."/>
            <person name="Andreopoulos B."/>
            <person name="Baker S."/>
            <person name="Barry K."/>
            <person name="Bills G."/>
            <person name="Bluhm B."/>
            <person name="Cannon C."/>
            <person name="Castanera R."/>
            <person name="Culley D."/>
            <person name="Daum C."/>
            <person name="Ezra D."/>
            <person name="Gonzalez J."/>
            <person name="Henrissat B."/>
            <person name="Kuo A."/>
            <person name="Liang C."/>
            <person name="Lipzen A."/>
            <person name="Lutzoni F."/>
            <person name="Magnuson J."/>
            <person name="Mondo S."/>
            <person name="Nolan M."/>
            <person name="Ohm R."/>
            <person name="Pangilinan J."/>
            <person name="Park H.-J."/>
            <person name="Ramirez L."/>
            <person name="Alfaro M."/>
            <person name="Sun H."/>
            <person name="Tritt A."/>
            <person name="Yoshinaga Y."/>
            <person name="Zwiers L.-H."/>
            <person name="Turgeon B."/>
            <person name="Goodwin S."/>
            <person name="Spatafora J."/>
            <person name="Crous P."/>
            <person name="Grigoriev I."/>
        </authorList>
    </citation>
    <scope>NUCLEOTIDE SEQUENCE</scope>
    <source>
        <strain evidence="8">CBS 113979</strain>
    </source>
</reference>
<dbReference type="InterPro" id="IPR011701">
    <property type="entry name" value="MFS"/>
</dbReference>
<keyword evidence="3 6" id="KW-1133">Transmembrane helix</keyword>
<feature type="compositionally biased region" description="Gly residues" evidence="5">
    <location>
        <begin position="586"/>
        <end position="596"/>
    </location>
</feature>
<dbReference type="AlphaFoldDB" id="A0A6G1HAA7"/>
<evidence type="ECO:0000259" key="7">
    <source>
        <dbReference type="PROSITE" id="PS50850"/>
    </source>
</evidence>
<sequence length="618" mass="67258">MARSTDQFADVETGGREVEGEGLQGDEVEEEEGGRKKKQQKKKKPVRFYLAVLGLDMMVFIVSLDATMLAIAIPTVAEQLHGTTLQAFWASLSFMLAMVITQPIITSFSNILGRLIPLYCSFVFFLIGSIVFGTAKDLNVVIVGRIFQGLGAGGLDVLGDIIITDITTLKERPLYLGVLQMCMASGSILGPVFGALFVEYAGWQWIGWINVPVAVIACLLVVFFVKLRWIAIEWSRVDWTGMVLLIIGFTAFTLPLSWADSMYPWSSWRTIIPLIIGFLVLVIMAVYEKYPREPIFPYRIFNSRTAAATFTGAFLHGMVVYALVVYVPLYFQGVQLKLPLEACVSVLPFSFSIVVSSVASALVVEWLLKYRWTLWCGWVVMIVGVGLMCLWDRYTSVALIAVFQVIAGIGMGTLFFVLVLPVQASVKLVDDQGIAIGTLLTFRLFGGLVGLAVGSAAFNGIYAREIMKVVSLPASLADLRSSKHAVGFIPHLRTLDVDVETLDGVLDAYMKAIRAIFYIMTALGVLGFAVSLFTKELSLRNEELGRQRYEMGSVKERGGARGEGEGAWGSDSRTEVASGAGSEVVVGGGGGGSGGDVEGERERGEDVRRERVGAGSKG</sequence>
<feature type="transmembrane region" description="Helical" evidence="6">
    <location>
        <begin position="174"/>
        <end position="197"/>
    </location>
</feature>
<feature type="transmembrane region" description="Helical" evidence="6">
    <location>
        <begin position="46"/>
        <end position="73"/>
    </location>
</feature>
<dbReference type="PANTHER" id="PTHR23501:SF156">
    <property type="entry name" value="TRANSPORTER, PUTATIVE-RELATED"/>
    <property type="match status" value="1"/>
</dbReference>
<name>A0A6G1HAA7_9PEZI</name>
<dbReference type="OrthoDB" id="4139357at2759"/>
<dbReference type="InterPro" id="IPR036259">
    <property type="entry name" value="MFS_trans_sf"/>
</dbReference>
<evidence type="ECO:0000313" key="8">
    <source>
        <dbReference type="EMBL" id="KAF1990156.1"/>
    </source>
</evidence>
<feature type="transmembrane region" description="Helical" evidence="6">
    <location>
        <begin position="349"/>
        <end position="368"/>
    </location>
</feature>
<dbReference type="PROSITE" id="PS50850">
    <property type="entry name" value="MFS"/>
    <property type="match status" value="1"/>
</dbReference>
<feature type="transmembrane region" description="Helical" evidence="6">
    <location>
        <begin position="375"/>
        <end position="394"/>
    </location>
</feature>
<dbReference type="PRINTS" id="PR01036">
    <property type="entry name" value="TCRTETB"/>
</dbReference>
<proteinExistence type="predicted"/>
<evidence type="ECO:0000256" key="2">
    <source>
        <dbReference type="ARBA" id="ARBA00022692"/>
    </source>
</evidence>
<feature type="transmembrane region" description="Helical" evidence="6">
    <location>
        <begin position="307"/>
        <end position="329"/>
    </location>
</feature>
<keyword evidence="4 6" id="KW-0472">Membrane</keyword>
<feature type="domain" description="Major facilitator superfamily (MFS) profile" evidence="7">
    <location>
        <begin position="51"/>
        <end position="539"/>
    </location>
</feature>
<dbReference type="Proteomes" id="UP000800041">
    <property type="component" value="Unassembled WGS sequence"/>
</dbReference>
<dbReference type="InterPro" id="IPR020846">
    <property type="entry name" value="MFS_dom"/>
</dbReference>
<organism evidence="8 9">
    <name type="scientific">Aulographum hederae CBS 113979</name>
    <dbReference type="NCBI Taxonomy" id="1176131"/>
    <lineage>
        <taxon>Eukaryota</taxon>
        <taxon>Fungi</taxon>
        <taxon>Dikarya</taxon>
        <taxon>Ascomycota</taxon>
        <taxon>Pezizomycotina</taxon>
        <taxon>Dothideomycetes</taxon>
        <taxon>Pleosporomycetidae</taxon>
        <taxon>Aulographales</taxon>
        <taxon>Aulographaceae</taxon>
    </lineage>
</organism>
<feature type="transmembrane region" description="Helical" evidence="6">
    <location>
        <begin position="434"/>
        <end position="458"/>
    </location>
</feature>
<comment type="subcellular location">
    <subcellularLocation>
        <location evidence="1">Membrane</location>
        <topology evidence="1">Multi-pass membrane protein</topology>
    </subcellularLocation>
</comment>
<feature type="region of interest" description="Disordered" evidence="5">
    <location>
        <begin position="1"/>
        <end position="39"/>
    </location>
</feature>
<feature type="transmembrane region" description="Helical" evidence="6">
    <location>
        <begin position="203"/>
        <end position="225"/>
    </location>
</feature>
<feature type="transmembrane region" description="Helical" evidence="6">
    <location>
        <begin position="85"/>
        <end position="104"/>
    </location>
</feature>
<gene>
    <name evidence="8" type="ORF">K402DRAFT_401617</name>
</gene>
<dbReference type="PANTHER" id="PTHR23501">
    <property type="entry name" value="MAJOR FACILITATOR SUPERFAMILY"/>
    <property type="match status" value="1"/>
</dbReference>
<feature type="transmembrane region" description="Helical" evidence="6">
    <location>
        <begin position="400"/>
        <end position="422"/>
    </location>
</feature>